<dbReference type="Proteomes" id="UP000000763">
    <property type="component" value="Chromosome 8"/>
</dbReference>
<organism evidence="2 3">
    <name type="scientific">Oryza sativa subsp. japonica</name>
    <name type="common">Rice</name>
    <dbReference type="NCBI Taxonomy" id="39947"/>
    <lineage>
        <taxon>Eukaryota</taxon>
        <taxon>Viridiplantae</taxon>
        <taxon>Streptophyta</taxon>
        <taxon>Embryophyta</taxon>
        <taxon>Tracheophyta</taxon>
        <taxon>Spermatophyta</taxon>
        <taxon>Magnoliopsida</taxon>
        <taxon>Liliopsida</taxon>
        <taxon>Poales</taxon>
        <taxon>Poaceae</taxon>
        <taxon>BOP clade</taxon>
        <taxon>Oryzoideae</taxon>
        <taxon>Oryzeae</taxon>
        <taxon>Oryzinae</taxon>
        <taxon>Oryza</taxon>
        <taxon>Oryza sativa</taxon>
    </lineage>
</organism>
<name>Q6Z5D4_ORYSJ</name>
<accession>Q6Z5D4</accession>
<feature type="region of interest" description="Disordered" evidence="1">
    <location>
        <begin position="71"/>
        <end position="93"/>
    </location>
</feature>
<protein>
    <submittedName>
        <fullName evidence="2">Uncharacterized protein</fullName>
    </submittedName>
</protein>
<dbReference type="EMBL" id="AP005148">
    <property type="protein sequence ID" value="BAD10113.1"/>
    <property type="molecule type" value="Genomic_DNA"/>
</dbReference>
<gene>
    <name evidence="2" type="primary">B1142B04.16</name>
</gene>
<proteinExistence type="predicted"/>
<dbReference type="AlphaFoldDB" id="Q6Z5D4"/>
<reference evidence="3" key="2">
    <citation type="journal article" date="2008" name="Nucleic Acids Res.">
        <title>The rice annotation project database (RAP-DB): 2008 update.</title>
        <authorList>
            <consortium name="The rice annotation project (RAP)"/>
        </authorList>
    </citation>
    <scope>GENOME REANNOTATION</scope>
    <source>
        <strain evidence="3">cv. Nipponbare</strain>
    </source>
</reference>
<reference evidence="3" key="1">
    <citation type="journal article" date="2005" name="Nature">
        <title>The map-based sequence of the rice genome.</title>
        <authorList>
            <consortium name="International rice genome sequencing project (IRGSP)"/>
            <person name="Matsumoto T."/>
            <person name="Wu J."/>
            <person name="Kanamori H."/>
            <person name="Katayose Y."/>
            <person name="Fujisawa M."/>
            <person name="Namiki N."/>
            <person name="Mizuno H."/>
            <person name="Yamamoto K."/>
            <person name="Antonio B.A."/>
            <person name="Baba T."/>
            <person name="Sakata K."/>
            <person name="Nagamura Y."/>
            <person name="Aoki H."/>
            <person name="Arikawa K."/>
            <person name="Arita K."/>
            <person name="Bito T."/>
            <person name="Chiden Y."/>
            <person name="Fujitsuka N."/>
            <person name="Fukunaka R."/>
            <person name="Hamada M."/>
            <person name="Harada C."/>
            <person name="Hayashi A."/>
            <person name="Hijishita S."/>
            <person name="Honda M."/>
            <person name="Hosokawa S."/>
            <person name="Ichikawa Y."/>
            <person name="Idonuma A."/>
            <person name="Iijima M."/>
            <person name="Ikeda M."/>
            <person name="Ikeno M."/>
            <person name="Ito K."/>
            <person name="Ito S."/>
            <person name="Ito T."/>
            <person name="Ito Y."/>
            <person name="Ito Y."/>
            <person name="Iwabuchi A."/>
            <person name="Kamiya K."/>
            <person name="Karasawa W."/>
            <person name="Kurita K."/>
            <person name="Katagiri S."/>
            <person name="Kikuta A."/>
            <person name="Kobayashi H."/>
            <person name="Kobayashi N."/>
            <person name="Machita K."/>
            <person name="Maehara T."/>
            <person name="Masukawa M."/>
            <person name="Mizubayashi T."/>
            <person name="Mukai Y."/>
            <person name="Nagasaki H."/>
            <person name="Nagata Y."/>
            <person name="Naito S."/>
            <person name="Nakashima M."/>
            <person name="Nakama Y."/>
            <person name="Nakamichi Y."/>
            <person name="Nakamura M."/>
            <person name="Meguro A."/>
            <person name="Negishi M."/>
            <person name="Ohta I."/>
            <person name="Ohta T."/>
            <person name="Okamoto M."/>
            <person name="Ono N."/>
            <person name="Saji S."/>
            <person name="Sakaguchi M."/>
            <person name="Sakai K."/>
            <person name="Shibata M."/>
            <person name="Shimokawa T."/>
            <person name="Song J."/>
            <person name="Takazaki Y."/>
            <person name="Terasawa K."/>
            <person name="Tsugane M."/>
            <person name="Tsuji K."/>
            <person name="Ueda S."/>
            <person name="Waki K."/>
            <person name="Yamagata H."/>
            <person name="Yamamoto M."/>
            <person name="Yamamoto S."/>
            <person name="Yamane H."/>
            <person name="Yoshiki S."/>
            <person name="Yoshihara R."/>
            <person name="Yukawa K."/>
            <person name="Zhong H."/>
            <person name="Yano M."/>
            <person name="Yuan Q."/>
            <person name="Ouyang S."/>
            <person name="Liu J."/>
            <person name="Jones K.M."/>
            <person name="Gansberger K."/>
            <person name="Moffat K."/>
            <person name="Hill J."/>
            <person name="Bera J."/>
            <person name="Fadrosh D."/>
            <person name="Jin S."/>
            <person name="Johri S."/>
            <person name="Kim M."/>
            <person name="Overton L."/>
            <person name="Reardon M."/>
            <person name="Tsitrin T."/>
            <person name="Vuong H."/>
            <person name="Weaver B."/>
            <person name="Ciecko A."/>
            <person name="Tallon L."/>
            <person name="Jackson J."/>
            <person name="Pai G."/>
            <person name="Aken S.V."/>
            <person name="Utterback T."/>
            <person name="Reidmuller S."/>
            <person name="Feldblyum T."/>
            <person name="Hsiao J."/>
            <person name="Zismann V."/>
            <person name="Iobst S."/>
            <person name="de Vazeille A.R."/>
            <person name="Buell C.R."/>
            <person name="Ying K."/>
            <person name="Li Y."/>
            <person name="Lu T."/>
            <person name="Huang Y."/>
            <person name="Zhao Q."/>
            <person name="Feng Q."/>
            <person name="Zhang L."/>
            <person name="Zhu J."/>
            <person name="Weng Q."/>
            <person name="Mu J."/>
            <person name="Lu Y."/>
            <person name="Fan D."/>
            <person name="Liu Y."/>
            <person name="Guan J."/>
            <person name="Zhang Y."/>
            <person name="Yu S."/>
            <person name="Liu X."/>
            <person name="Zhang Y."/>
            <person name="Hong G."/>
            <person name="Han B."/>
            <person name="Choisne N."/>
            <person name="Demange N."/>
            <person name="Orjeda G."/>
            <person name="Samain S."/>
            <person name="Cattolico L."/>
            <person name="Pelletier E."/>
            <person name="Couloux A."/>
            <person name="Segurens B."/>
            <person name="Wincker P."/>
            <person name="D'Hont A."/>
            <person name="Scarpelli C."/>
            <person name="Weissenbach J."/>
            <person name="Salanoubat M."/>
            <person name="Quetier F."/>
            <person name="Yu Y."/>
            <person name="Kim H.R."/>
            <person name="Rambo T."/>
            <person name="Currie J."/>
            <person name="Collura K."/>
            <person name="Luo M."/>
            <person name="Yang T."/>
            <person name="Ammiraju J.S.S."/>
            <person name="Engler F."/>
            <person name="Soderlund C."/>
            <person name="Wing R.A."/>
            <person name="Palmer L.E."/>
            <person name="de la Bastide M."/>
            <person name="Spiegel L."/>
            <person name="Nascimento L."/>
            <person name="Zutavern T."/>
            <person name="O'Shaughnessy A."/>
            <person name="Dike S."/>
            <person name="Dedhia N."/>
            <person name="Preston R."/>
            <person name="Balija V."/>
            <person name="McCombie W.R."/>
            <person name="Chow T."/>
            <person name="Chen H."/>
            <person name="Chung M."/>
            <person name="Chen C."/>
            <person name="Shaw J."/>
            <person name="Wu H."/>
            <person name="Hsiao K."/>
            <person name="Chao Y."/>
            <person name="Chu M."/>
            <person name="Cheng C."/>
            <person name="Hour A."/>
            <person name="Lee P."/>
            <person name="Lin S."/>
            <person name="Lin Y."/>
            <person name="Liou J."/>
            <person name="Liu S."/>
            <person name="Hsing Y."/>
            <person name="Raghuvanshi S."/>
            <person name="Mohanty A."/>
            <person name="Bharti A.K."/>
            <person name="Gaur A."/>
            <person name="Gupta V."/>
            <person name="Kumar D."/>
            <person name="Ravi V."/>
            <person name="Vij S."/>
            <person name="Kapur A."/>
            <person name="Khurana P."/>
            <person name="Khurana P."/>
            <person name="Khurana J.P."/>
            <person name="Tyagi A.K."/>
            <person name="Gaikwad K."/>
            <person name="Singh A."/>
            <person name="Dalal V."/>
            <person name="Srivastava S."/>
            <person name="Dixit A."/>
            <person name="Pal A.K."/>
            <person name="Ghazi I.A."/>
            <person name="Yadav M."/>
            <person name="Pandit A."/>
            <person name="Bhargava A."/>
            <person name="Sureshbabu K."/>
            <person name="Batra K."/>
            <person name="Sharma T.R."/>
            <person name="Mohapatra T."/>
            <person name="Singh N.K."/>
            <person name="Messing J."/>
            <person name="Nelson A.B."/>
            <person name="Fuks G."/>
            <person name="Kavchok S."/>
            <person name="Keizer G."/>
            <person name="Linton E."/>
            <person name="Llaca V."/>
            <person name="Song R."/>
            <person name="Tanyolac B."/>
            <person name="Young S."/>
            <person name="Ho-Il K."/>
            <person name="Hahn J.H."/>
            <person name="Sangsakoo G."/>
            <person name="Vanavichit A."/>
            <person name="de Mattos Luiz.A.T."/>
            <person name="Zimmer P.D."/>
            <person name="Malone G."/>
            <person name="Dellagostin O."/>
            <person name="de Oliveira A.C."/>
            <person name="Bevan M."/>
            <person name="Bancroft I."/>
            <person name="Minx P."/>
            <person name="Cordum H."/>
            <person name="Wilson R."/>
            <person name="Cheng Z."/>
            <person name="Jin W."/>
            <person name="Jiang J."/>
            <person name="Leong S.A."/>
            <person name="Iwama H."/>
            <person name="Gojobori T."/>
            <person name="Itoh T."/>
            <person name="Niimura Y."/>
            <person name="Fujii Y."/>
            <person name="Habara T."/>
            <person name="Sakai H."/>
            <person name="Sato Y."/>
            <person name="Wilson G."/>
            <person name="Kumar K."/>
            <person name="McCouch S."/>
            <person name="Juretic N."/>
            <person name="Hoen D."/>
            <person name="Wright S."/>
            <person name="Bruskiewich R."/>
            <person name="Bureau T."/>
            <person name="Miyao A."/>
            <person name="Hirochika H."/>
            <person name="Nishikawa T."/>
            <person name="Kadowaki K."/>
            <person name="Sugiura M."/>
            <person name="Burr B."/>
            <person name="Sasaki T."/>
        </authorList>
    </citation>
    <scope>NUCLEOTIDE SEQUENCE [LARGE SCALE GENOMIC DNA]</scope>
    <source>
        <strain evidence="3">cv. Nipponbare</strain>
    </source>
</reference>
<evidence type="ECO:0000256" key="1">
    <source>
        <dbReference type="SAM" id="MobiDB-lite"/>
    </source>
</evidence>
<evidence type="ECO:0000313" key="3">
    <source>
        <dbReference type="Proteomes" id="UP000000763"/>
    </source>
</evidence>
<evidence type="ECO:0000313" key="2">
    <source>
        <dbReference type="EMBL" id="BAD10113.1"/>
    </source>
</evidence>
<sequence length="114" mass="12618">MERVTCMGGRWRRGQRQKAALPLRVGAAEPPRAPPPGWTATASPWAASSLCLQAGSLPLRSRLRRHSTMRLGRRTRRGRPAAMPSLSLNVGPPLRSRLRCRSTMRLGRRAAATR</sequence>